<evidence type="ECO:0000259" key="4">
    <source>
        <dbReference type="Pfam" id="PF04504"/>
    </source>
</evidence>
<feature type="region of interest" description="Disordered" evidence="3">
    <location>
        <begin position="232"/>
        <end position="261"/>
    </location>
</feature>
<feature type="coiled-coil region" evidence="2">
    <location>
        <begin position="150"/>
        <end position="177"/>
    </location>
</feature>
<sequence>MPSDDDDHNDGEQFHDGDNNGDQFLNDDDDDETDLIEEDDDINLNDEEEDVNLINDDEEEEDDSGEVTVAVAGTPTVPAPVTTTTFTPSAVTPSTTAVDSRRLFQRLWTDEDEIELLQGYYDYITTRGMMTSSSHHHHDTTAFYDEIKGKLQLEFNKNQLVEKLRRLKKKYRNVVSKIASGKEYVFKSPHDQATFDIACMIWKDVNTTNNNNTPVMAVNGIDEDENVAFNLNENNNGDVNSLEKKRSRKRSRSGGVKIEEGYVQPQQQFGHGLGTGMGGGSEGGVSRNVNVNVNVVEETVKSCLLPLFKELVNNSSNGVSRGLGSGLGGMGLDMFGGGSMNFGIGDMSDEKWRKQHILELEVYLKRLELMQDQVKSRLDELKAMRS</sequence>
<gene>
    <name evidence="5" type="ORF">Tci_436161</name>
    <name evidence="6" type="ORF">Tci_445719</name>
</gene>
<evidence type="ECO:0000313" key="6">
    <source>
        <dbReference type="EMBL" id="GEY73745.1"/>
    </source>
</evidence>
<dbReference type="AlphaFoldDB" id="A0A699I003"/>
<accession>A0A699I003</accession>
<dbReference type="PANTHER" id="PTHR31662">
    <property type="entry name" value="BNAANNG10740D PROTEIN-RELATED"/>
    <property type="match status" value="1"/>
</dbReference>
<comment type="caution">
    <text evidence="6">The sequence shown here is derived from an EMBL/GenBank/DDBJ whole genome shotgun (WGS) entry which is preliminary data.</text>
</comment>
<protein>
    <submittedName>
        <fullName evidence="6">Probable transcription factor At5g28040</fullName>
    </submittedName>
</protein>
<dbReference type="EMBL" id="BKCJ010204906">
    <property type="protein sequence ID" value="GEY73745.1"/>
    <property type="molecule type" value="Genomic_DNA"/>
</dbReference>
<evidence type="ECO:0000256" key="1">
    <source>
        <dbReference type="ARBA" id="ARBA00010820"/>
    </source>
</evidence>
<feature type="compositionally biased region" description="Acidic residues" evidence="3">
    <location>
        <begin position="25"/>
        <end position="65"/>
    </location>
</feature>
<dbReference type="EMBL" id="BKCJ010196182">
    <property type="protein sequence ID" value="GEY64187.1"/>
    <property type="molecule type" value="Genomic_DNA"/>
</dbReference>
<keyword evidence="2" id="KW-0175">Coiled coil</keyword>
<evidence type="ECO:0000256" key="2">
    <source>
        <dbReference type="SAM" id="Coils"/>
    </source>
</evidence>
<proteinExistence type="inferred from homology"/>
<dbReference type="InterPro" id="IPR007592">
    <property type="entry name" value="GEBP"/>
</dbReference>
<dbReference type="PANTHER" id="PTHR31662:SF107">
    <property type="entry name" value="TRANSCRIPTION FACTOR GEBP FAMILY"/>
    <property type="match status" value="1"/>
</dbReference>
<evidence type="ECO:0000313" key="5">
    <source>
        <dbReference type="EMBL" id="GEY64187.1"/>
    </source>
</evidence>
<dbReference type="GO" id="GO:0006355">
    <property type="term" value="P:regulation of DNA-templated transcription"/>
    <property type="evidence" value="ECO:0007669"/>
    <property type="project" value="InterPro"/>
</dbReference>
<dbReference type="Pfam" id="PF04504">
    <property type="entry name" value="GeBP-like_DBD"/>
    <property type="match status" value="1"/>
</dbReference>
<organism evidence="6">
    <name type="scientific">Tanacetum cinerariifolium</name>
    <name type="common">Dalmatian daisy</name>
    <name type="synonym">Chrysanthemum cinerariifolium</name>
    <dbReference type="NCBI Taxonomy" id="118510"/>
    <lineage>
        <taxon>Eukaryota</taxon>
        <taxon>Viridiplantae</taxon>
        <taxon>Streptophyta</taxon>
        <taxon>Embryophyta</taxon>
        <taxon>Tracheophyta</taxon>
        <taxon>Spermatophyta</taxon>
        <taxon>Magnoliopsida</taxon>
        <taxon>eudicotyledons</taxon>
        <taxon>Gunneridae</taxon>
        <taxon>Pentapetalae</taxon>
        <taxon>asterids</taxon>
        <taxon>campanulids</taxon>
        <taxon>Asterales</taxon>
        <taxon>Asteraceae</taxon>
        <taxon>Asteroideae</taxon>
        <taxon>Anthemideae</taxon>
        <taxon>Anthemidinae</taxon>
        <taxon>Tanacetum</taxon>
    </lineage>
</organism>
<comment type="similarity">
    <text evidence="1">Belongs to the GeBP family.</text>
</comment>
<dbReference type="InterPro" id="IPR053932">
    <property type="entry name" value="GeBP-like_DBD"/>
</dbReference>
<reference evidence="6" key="1">
    <citation type="journal article" date="2019" name="Sci. Rep.">
        <title>Draft genome of Tanacetum cinerariifolium, the natural source of mosquito coil.</title>
        <authorList>
            <person name="Yamashiro T."/>
            <person name="Shiraishi A."/>
            <person name="Satake H."/>
            <person name="Nakayama K."/>
        </authorList>
    </citation>
    <scope>NUCLEOTIDE SEQUENCE</scope>
</reference>
<feature type="domain" description="Glabrous enhancer-binding protein-like DBD" evidence="4">
    <location>
        <begin position="104"/>
        <end position="203"/>
    </location>
</feature>
<name>A0A699I003_TANCI</name>
<evidence type="ECO:0000256" key="3">
    <source>
        <dbReference type="SAM" id="MobiDB-lite"/>
    </source>
</evidence>
<dbReference type="GO" id="GO:0005634">
    <property type="term" value="C:nucleus"/>
    <property type="evidence" value="ECO:0007669"/>
    <property type="project" value="TreeGrafter"/>
</dbReference>
<feature type="region of interest" description="Disordered" evidence="3">
    <location>
        <begin position="1"/>
        <end position="66"/>
    </location>
</feature>